<name>A0A3B0BS04_9ACTN</name>
<organism evidence="1 2">
    <name type="scientific">Streptomyces klenkii</name>
    <dbReference type="NCBI Taxonomy" id="1420899"/>
    <lineage>
        <taxon>Bacteria</taxon>
        <taxon>Bacillati</taxon>
        <taxon>Actinomycetota</taxon>
        <taxon>Actinomycetes</taxon>
        <taxon>Kitasatosporales</taxon>
        <taxon>Streptomycetaceae</taxon>
        <taxon>Streptomyces</taxon>
    </lineage>
</organism>
<protein>
    <submittedName>
        <fullName evidence="1">Uncharacterized protein</fullName>
    </submittedName>
</protein>
<dbReference type="AlphaFoldDB" id="A0A3B0BS04"/>
<evidence type="ECO:0000313" key="1">
    <source>
        <dbReference type="EMBL" id="RKN75184.1"/>
    </source>
</evidence>
<dbReference type="EMBL" id="RBAM01000003">
    <property type="protein sequence ID" value="RKN75184.1"/>
    <property type="molecule type" value="Genomic_DNA"/>
</dbReference>
<dbReference type="Proteomes" id="UP000270343">
    <property type="component" value="Unassembled WGS sequence"/>
</dbReference>
<accession>A0A3B0BS04</accession>
<proteinExistence type="predicted"/>
<gene>
    <name evidence="1" type="ORF">D7231_06900</name>
</gene>
<comment type="caution">
    <text evidence="1">The sequence shown here is derived from an EMBL/GenBank/DDBJ whole genome shotgun (WGS) entry which is preliminary data.</text>
</comment>
<dbReference type="OrthoDB" id="4332658at2"/>
<reference evidence="1 2" key="1">
    <citation type="journal article" date="2015" name="Antonie Van Leeuwenhoek">
        <title>Streptomyces klenkii sp. nov., isolated from deep marine sediment.</title>
        <authorList>
            <person name="Veyisoglu A."/>
            <person name="Sahin N."/>
        </authorList>
    </citation>
    <scope>NUCLEOTIDE SEQUENCE [LARGE SCALE GENOMIC DNA]</scope>
    <source>
        <strain evidence="1 2">KCTC 29202</strain>
    </source>
</reference>
<evidence type="ECO:0000313" key="2">
    <source>
        <dbReference type="Proteomes" id="UP000270343"/>
    </source>
</evidence>
<keyword evidence="2" id="KW-1185">Reference proteome</keyword>
<sequence length="65" mass="6842">MSDAPPPPPPSPGRRPFGIVRLTAPIAAVPTGRSVPLPRAGRWYGPRVPLPPLSIDALRDSDLAP</sequence>